<organism evidence="1 2">
    <name type="scientific">Peronosclerospora sorghi</name>
    <dbReference type="NCBI Taxonomy" id="230839"/>
    <lineage>
        <taxon>Eukaryota</taxon>
        <taxon>Sar</taxon>
        <taxon>Stramenopiles</taxon>
        <taxon>Oomycota</taxon>
        <taxon>Peronosporomycetes</taxon>
        <taxon>Peronosporales</taxon>
        <taxon>Peronosporaceae</taxon>
        <taxon>Peronosclerospora</taxon>
    </lineage>
</organism>
<dbReference type="Proteomes" id="UP001163321">
    <property type="component" value="Chromosome 6"/>
</dbReference>
<dbReference type="EMBL" id="CM047585">
    <property type="protein sequence ID" value="KAI9910477.1"/>
    <property type="molecule type" value="Genomic_DNA"/>
</dbReference>
<accession>A0ACC0VVG1</accession>
<sequence>MKNVGTRKQRAMEGSFRMMGEEESLGWVSTGWKNDACFRLADGSPEPVFICGAWAIQCATNVVTGLVSSCRVMPNHRAGVMSINAIAYLGTLHGACCSPFQSKLWTR</sequence>
<proteinExistence type="predicted"/>
<protein>
    <submittedName>
        <fullName evidence="1">Uncharacterized protein</fullName>
    </submittedName>
</protein>
<gene>
    <name evidence="1" type="ORF">PsorP6_010337</name>
</gene>
<reference evidence="1 2" key="1">
    <citation type="journal article" date="2022" name="bioRxiv">
        <title>The genome of the oomycete Peronosclerospora sorghi, a cosmopolitan pathogen of maize and sorghum, is inflated with dispersed pseudogenes.</title>
        <authorList>
            <person name="Fletcher K."/>
            <person name="Martin F."/>
            <person name="Isakeit T."/>
            <person name="Cavanaugh K."/>
            <person name="Magill C."/>
            <person name="Michelmore R."/>
        </authorList>
    </citation>
    <scope>NUCLEOTIDE SEQUENCE [LARGE SCALE GENOMIC DNA]</scope>
    <source>
        <strain evidence="1">P6</strain>
    </source>
</reference>
<evidence type="ECO:0000313" key="1">
    <source>
        <dbReference type="EMBL" id="KAI9910477.1"/>
    </source>
</evidence>
<keyword evidence="2" id="KW-1185">Reference proteome</keyword>
<name>A0ACC0VVG1_9STRA</name>
<evidence type="ECO:0000313" key="2">
    <source>
        <dbReference type="Proteomes" id="UP001163321"/>
    </source>
</evidence>
<comment type="caution">
    <text evidence="1">The sequence shown here is derived from an EMBL/GenBank/DDBJ whole genome shotgun (WGS) entry which is preliminary data.</text>
</comment>